<proteinExistence type="predicted"/>
<accession>A0ABU5SZR1</accession>
<dbReference type="RefSeq" id="WP_323357827.1">
    <property type="nucleotide sequence ID" value="NZ_JAYGHY010000073.1"/>
</dbReference>
<dbReference type="Proteomes" id="UP001302329">
    <property type="component" value="Unassembled WGS sequence"/>
</dbReference>
<keyword evidence="2" id="KW-1185">Reference proteome</keyword>
<organism evidence="1 2">
    <name type="scientific">Cyanobium gracile UHCC 0281</name>
    <dbReference type="NCBI Taxonomy" id="3110309"/>
    <lineage>
        <taxon>Bacteria</taxon>
        <taxon>Bacillati</taxon>
        <taxon>Cyanobacteriota</taxon>
        <taxon>Cyanophyceae</taxon>
        <taxon>Synechococcales</taxon>
        <taxon>Prochlorococcaceae</taxon>
        <taxon>Cyanobium</taxon>
    </lineage>
</organism>
<protein>
    <recommendedName>
        <fullName evidence="3">Nif11 domain-containing protein</fullName>
    </recommendedName>
</protein>
<comment type="caution">
    <text evidence="1">The sequence shown here is derived from an EMBL/GenBank/DDBJ whole genome shotgun (WGS) entry which is preliminary data.</text>
</comment>
<evidence type="ECO:0000313" key="2">
    <source>
        <dbReference type="Proteomes" id="UP001302329"/>
    </source>
</evidence>
<evidence type="ECO:0000313" key="1">
    <source>
        <dbReference type="EMBL" id="MEA5443867.1"/>
    </source>
</evidence>
<sequence length="67" mass="7378">MLANLRESLPTRRPQLLAEARRLGRCSLAALPEGLGMELAEFYKVAGSWALLQRELGWLAAGGGQRR</sequence>
<evidence type="ECO:0008006" key="3">
    <source>
        <dbReference type="Google" id="ProtNLM"/>
    </source>
</evidence>
<name>A0ABU5SZR1_9CYAN</name>
<reference evidence="1 2" key="1">
    <citation type="submission" date="2023-12" db="EMBL/GenBank/DDBJ databases">
        <title>Baltic Sea Cyanobacteria.</title>
        <authorList>
            <person name="Delbaje E."/>
            <person name="Fewer D.P."/>
            <person name="Shishido T.K."/>
        </authorList>
    </citation>
    <scope>NUCLEOTIDE SEQUENCE [LARGE SCALE GENOMIC DNA]</scope>
    <source>
        <strain evidence="1 2">UHCC 0281</strain>
    </source>
</reference>
<gene>
    <name evidence="1" type="ORF">VB739_15015</name>
</gene>
<dbReference type="EMBL" id="JAYGHY010000073">
    <property type="protein sequence ID" value="MEA5443867.1"/>
    <property type="molecule type" value="Genomic_DNA"/>
</dbReference>